<evidence type="ECO:0000313" key="2">
    <source>
        <dbReference type="Proteomes" id="UP001352223"/>
    </source>
</evidence>
<dbReference type="EMBL" id="JAOZYB010000061">
    <property type="protein sequence ID" value="MEB3960721.1"/>
    <property type="molecule type" value="Genomic_DNA"/>
</dbReference>
<gene>
    <name evidence="1" type="ORF">OKJ48_10780</name>
</gene>
<dbReference type="Pfam" id="PF07920">
    <property type="entry name" value="DUF1684"/>
    <property type="match status" value="1"/>
</dbReference>
<organism evidence="1 2">
    <name type="scientific">Streptomyces kunmingensis</name>
    <dbReference type="NCBI Taxonomy" id="68225"/>
    <lineage>
        <taxon>Bacteria</taxon>
        <taxon>Bacillati</taxon>
        <taxon>Actinomycetota</taxon>
        <taxon>Actinomycetes</taxon>
        <taxon>Kitasatosporales</taxon>
        <taxon>Streptomycetaceae</taxon>
        <taxon>Streptomyces</taxon>
    </lineage>
</organism>
<comment type="caution">
    <text evidence="1">The sequence shown here is derived from an EMBL/GenBank/DDBJ whole genome shotgun (WGS) entry which is preliminary data.</text>
</comment>
<dbReference type="RefSeq" id="WP_324767860.1">
    <property type="nucleotide sequence ID" value="NZ_BAAATS010000012.1"/>
</dbReference>
<dbReference type="Proteomes" id="UP001352223">
    <property type="component" value="Unassembled WGS sequence"/>
</dbReference>
<reference evidence="1 2" key="1">
    <citation type="submission" date="2022-10" db="EMBL/GenBank/DDBJ databases">
        <authorList>
            <person name="Xie J."/>
            <person name="Shen N."/>
        </authorList>
    </citation>
    <scope>NUCLEOTIDE SEQUENCE [LARGE SCALE GENOMIC DNA]</scope>
    <source>
        <strain evidence="1 2">DSM 41681</strain>
    </source>
</reference>
<dbReference type="InterPro" id="IPR012467">
    <property type="entry name" value="DUF1684"/>
</dbReference>
<evidence type="ECO:0000313" key="1">
    <source>
        <dbReference type="EMBL" id="MEB3960721.1"/>
    </source>
</evidence>
<protein>
    <submittedName>
        <fullName evidence="1">DUF1684 domain-containing protein</fullName>
    </submittedName>
</protein>
<dbReference type="PANTHER" id="PTHR41913:SF1">
    <property type="entry name" value="DUF1684 DOMAIN-CONTAINING PROTEIN"/>
    <property type="match status" value="1"/>
</dbReference>
<accession>A0ABU6C9I9</accession>
<name>A0ABU6C9I9_9ACTN</name>
<dbReference type="PANTHER" id="PTHR41913">
    <property type="entry name" value="DUF1684 DOMAIN-CONTAINING PROTEIN"/>
    <property type="match status" value="1"/>
</dbReference>
<proteinExistence type="predicted"/>
<keyword evidence="2" id="KW-1185">Reference proteome</keyword>
<sequence length="246" mass="26721">MSDAADLWKQWHEERVAAVSAPHGPLSLAGTHWLDDHPEGRLPAIPGEWRVAGDAIVHNLDGKQTRLAADDTVSLGGRRLVVIAREGLWAVRDFDPAAPTRTAFRGIDAGPYDPRWSVEGRFAPYGTAREIRVENADGKERGLGLAGELSFTLDGQEQVLKVARQGDGRLWAVFADATSGSSTFRFRFLYPQAPDDQGRTTVDLNRAVLPNCAFADHFICPFPPPGNTLSVGVEAGERNLTAARSV</sequence>